<proteinExistence type="predicted"/>
<reference evidence="1 2" key="1">
    <citation type="journal article" date="2006" name="Nature">
        <title>Global trends of whole-genome duplications revealed by the ciliate Paramecium tetraurelia.</title>
        <authorList>
            <consortium name="Genoscope"/>
            <person name="Aury J.-M."/>
            <person name="Jaillon O."/>
            <person name="Duret L."/>
            <person name="Noel B."/>
            <person name="Jubin C."/>
            <person name="Porcel B.M."/>
            <person name="Segurens B."/>
            <person name="Daubin V."/>
            <person name="Anthouard V."/>
            <person name="Aiach N."/>
            <person name="Arnaiz O."/>
            <person name="Billaut A."/>
            <person name="Beisson J."/>
            <person name="Blanc I."/>
            <person name="Bouhouche K."/>
            <person name="Camara F."/>
            <person name="Duharcourt S."/>
            <person name="Guigo R."/>
            <person name="Gogendeau D."/>
            <person name="Katinka M."/>
            <person name="Keller A.-M."/>
            <person name="Kissmehl R."/>
            <person name="Klotz C."/>
            <person name="Koll F."/>
            <person name="Le Moue A."/>
            <person name="Lepere C."/>
            <person name="Malinsky S."/>
            <person name="Nowacki M."/>
            <person name="Nowak J.K."/>
            <person name="Plattner H."/>
            <person name="Poulain J."/>
            <person name="Ruiz F."/>
            <person name="Serrano V."/>
            <person name="Zagulski M."/>
            <person name="Dessen P."/>
            <person name="Betermier M."/>
            <person name="Weissenbach J."/>
            <person name="Scarpelli C."/>
            <person name="Schachter V."/>
            <person name="Sperling L."/>
            <person name="Meyer E."/>
            <person name="Cohen J."/>
            <person name="Wincker P."/>
        </authorList>
    </citation>
    <scope>NUCLEOTIDE SEQUENCE [LARGE SCALE GENOMIC DNA]</scope>
    <source>
        <strain evidence="1 2">Stock d4-2</strain>
    </source>
</reference>
<evidence type="ECO:0000313" key="2">
    <source>
        <dbReference type="Proteomes" id="UP000000600"/>
    </source>
</evidence>
<dbReference type="OMA" id="QCTDDFQ"/>
<accession>A0D0C3</accession>
<dbReference type="KEGG" id="ptm:GSPATT00012042001"/>
<protein>
    <submittedName>
        <fullName evidence="1">Uncharacterized protein</fullName>
    </submittedName>
</protein>
<sequence length="120" mass="13959">MRNKNMLQFNQSQLIGPKPIFMQPLDSYKNLDVDDTQCTDDFQMKILSQTNNSFTQTPQIKTEGLSKKKDGKKRVNFNLNIVHCQFNQKEPAVAIGRLVQKLINQKPNLSWVNPQIFRHL</sequence>
<dbReference type="Proteomes" id="UP000000600">
    <property type="component" value="Unassembled WGS sequence"/>
</dbReference>
<dbReference type="OrthoDB" id="291663at2759"/>
<gene>
    <name evidence="1" type="ORF">GSPATT00012042001</name>
</gene>
<dbReference type="GeneID" id="5029671"/>
<organism evidence="1 2">
    <name type="scientific">Paramecium tetraurelia</name>
    <dbReference type="NCBI Taxonomy" id="5888"/>
    <lineage>
        <taxon>Eukaryota</taxon>
        <taxon>Sar</taxon>
        <taxon>Alveolata</taxon>
        <taxon>Ciliophora</taxon>
        <taxon>Intramacronucleata</taxon>
        <taxon>Oligohymenophorea</taxon>
        <taxon>Peniculida</taxon>
        <taxon>Parameciidae</taxon>
        <taxon>Paramecium</taxon>
    </lineage>
</organism>
<dbReference type="EMBL" id="CT868241">
    <property type="protein sequence ID" value="CAK76490.1"/>
    <property type="molecule type" value="Genomic_DNA"/>
</dbReference>
<dbReference type="HOGENOM" id="CLU_2031207_0_0_1"/>
<dbReference type="RefSeq" id="XP_001443887.1">
    <property type="nucleotide sequence ID" value="XM_001443850.1"/>
</dbReference>
<keyword evidence="2" id="KW-1185">Reference proteome</keyword>
<dbReference type="AlphaFoldDB" id="A0D0C3"/>
<name>A0D0C3_PARTE</name>
<evidence type="ECO:0000313" key="1">
    <source>
        <dbReference type="EMBL" id="CAK76490.1"/>
    </source>
</evidence>
<dbReference type="InParanoid" id="A0D0C3"/>